<dbReference type="Gene3D" id="2.40.160.210">
    <property type="entry name" value="Acyl-CoA thioesterase, double hotdog domain"/>
    <property type="match status" value="1"/>
</dbReference>
<dbReference type="EMBL" id="JAJEWP010000001">
    <property type="protein sequence ID" value="MCC2615853.1"/>
    <property type="molecule type" value="Genomic_DNA"/>
</dbReference>
<evidence type="ECO:0000313" key="4">
    <source>
        <dbReference type="Proteomes" id="UP001520878"/>
    </source>
</evidence>
<dbReference type="Pfam" id="PF13622">
    <property type="entry name" value="4HBT_3"/>
    <property type="match status" value="1"/>
</dbReference>
<dbReference type="InterPro" id="IPR029069">
    <property type="entry name" value="HotDog_dom_sf"/>
</dbReference>
<sequence length="262" mass="29279">MHIDELLNYAEPGREIVVPSQWSQGRTCYGGVSAALLYRAMQSRLTGQRVMRSLNCNFIGPLLADQPFHIEVEALRQGKSASQMLARAIQNEQTAVLMQVCFGVSRDSKVQVKNTDRHGMTIPTKPKFIPQIPKVTPKFIRHFDLAIESGGLPFTGSSTANVDGWMRYSKPPQQFSDAHLVGLIDAWPPTVLQMLKWPAPASTMCWNVEFLHPHPAFSPTGWFAYQARTRQAADGYAHTEANIWDENNNLVAISRQAVAVFD</sequence>
<protein>
    <submittedName>
        <fullName evidence="3">Thioesterase family protein</fullName>
    </submittedName>
</protein>
<keyword evidence="4" id="KW-1185">Reference proteome</keyword>
<dbReference type="InterPro" id="IPR042171">
    <property type="entry name" value="Acyl-CoA_hotdog"/>
</dbReference>
<dbReference type="PANTHER" id="PTHR38110:SF1">
    <property type="entry name" value="THIOESTERASE DOMAIN-CONTAINING PROTEIN"/>
    <property type="match status" value="1"/>
</dbReference>
<evidence type="ECO:0000313" key="3">
    <source>
        <dbReference type="EMBL" id="MCC2615853.1"/>
    </source>
</evidence>
<proteinExistence type="predicted"/>
<gene>
    <name evidence="3" type="ORF">LJ739_06340</name>
</gene>
<comment type="caution">
    <text evidence="3">The sequence shown here is derived from an EMBL/GenBank/DDBJ whole genome shotgun (WGS) entry which is preliminary data.</text>
</comment>
<dbReference type="InterPro" id="IPR049449">
    <property type="entry name" value="TesB_ACOT8-like_N"/>
</dbReference>
<dbReference type="SUPFAM" id="SSF54637">
    <property type="entry name" value="Thioesterase/thiol ester dehydrase-isomerase"/>
    <property type="match status" value="2"/>
</dbReference>
<evidence type="ECO:0000259" key="1">
    <source>
        <dbReference type="Pfam" id="PF13622"/>
    </source>
</evidence>
<dbReference type="PANTHER" id="PTHR38110">
    <property type="entry name" value="CHROMOSOME 23, WHOLE GENOME SHOTGUN SEQUENCE"/>
    <property type="match status" value="1"/>
</dbReference>
<dbReference type="InterPro" id="IPR049450">
    <property type="entry name" value="ACOT8-like_C"/>
</dbReference>
<accession>A0ABS8G5S4</accession>
<reference evidence="3 4" key="1">
    <citation type="submission" date="2021-10" db="EMBL/GenBank/DDBJ databases">
        <title>Draft genome of Aestuariibacter halophilus JC2043.</title>
        <authorList>
            <person name="Emsley S.A."/>
            <person name="Pfannmuller K.M."/>
            <person name="Ushijima B."/>
            <person name="Saw J.H."/>
            <person name="Videau P."/>
        </authorList>
    </citation>
    <scope>NUCLEOTIDE SEQUENCE [LARGE SCALE GENOMIC DNA]</scope>
    <source>
        <strain evidence="3 4">JC2043</strain>
    </source>
</reference>
<dbReference type="RefSeq" id="WP_229158169.1">
    <property type="nucleotide sequence ID" value="NZ_JAJEWP010000001.1"/>
</dbReference>
<feature type="domain" description="Acyl-CoA thioesterase-like C-terminal" evidence="2">
    <location>
        <begin position="129"/>
        <end position="260"/>
    </location>
</feature>
<name>A0ABS8G5S4_9ALTE</name>
<dbReference type="InterPro" id="IPR052389">
    <property type="entry name" value="Sec_Metab_Biosynth-Assoc"/>
</dbReference>
<feature type="domain" description="Acyl-CoA thioesterase-like N-terminal HotDog" evidence="1">
    <location>
        <begin position="19"/>
        <end position="103"/>
    </location>
</feature>
<dbReference type="CDD" id="cd03445">
    <property type="entry name" value="Thioesterase_II_repeat2"/>
    <property type="match status" value="1"/>
</dbReference>
<dbReference type="Proteomes" id="UP001520878">
    <property type="component" value="Unassembled WGS sequence"/>
</dbReference>
<organism evidence="3 4">
    <name type="scientific">Fluctibacter halophilus</name>
    <dbReference type="NCBI Taxonomy" id="226011"/>
    <lineage>
        <taxon>Bacteria</taxon>
        <taxon>Pseudomonadati</taxon>
        <taxon>Pseudomonadota</taxon>
        <taxon>Gammaproteobacteria</taxon>
        <taxon>Alteromonadales</taxon>
        <taxon>Alteromonadaceae</taxon>
        <taxon>Fluctibacter</taxon>
    </lineage>
</organism>
<dbReference type="Pfam" id="PF20789">
    <property type="entry name" value="4HBT_3C"/>
    <property type="match status" value="1"/>
</dbReference>
<evidence type="ECO:0000259" key="2">
    <source>
        <dbReference type="Pfam" id="PF20789"/>
    </source>
</evidence>